<keyword evidence="3" id="KW-1185">Reference proteome</keyword>
<accession>A0A1I7NA29</accession>
<organism evidence="2 3">
    <name type="scientific">Devosia crocina</name>
    <dbReference type="NCBI Taxonomy" id="429728"/>
    <lineage>
        <taxon>Bacteria</taxon>
        <taxon>Pseudomonadati</taxon>
        <taxon>Pseudomonadota</taxon>
        <taxon>Alphaproteobacteria</taxon>
        <taxon>Hyphomicrobiales</taxon>
        <taxon>Devosiaceae</taxon>
        <taxon>Devosia</taxon>
    </lineage>
</organism>
<name>A0A1I7NA29_9HYPH</name>
<dbReference type="RefSeq" id="WP_092422598.1">
    <property type="nucleotide sequence ID" value="NZ_FPCK01000001.1"/>
</dbReference>
<evidence type="ECO:0000256" key="1">
    <source>
        <dbReference type="SAM" id="Phobius"/>
    </source>
</evidence>
<reference evidence="2 3" key="1">
    <citation type="submission" date="2016-10" db="EMBL/GenBank/DDBJ databases">
        <authorList>
            <person name="de Groot N.N."/>
        </authorList>
    </citation>
    <scope>NUCLEOTIDE SEQUENCE [LARGE SCALE GENOMIC DNA]</scope>
    <source>
        <strain evidence="2 3">IPL20</strain>
    </source>
</reference>
<evidence type="ECO:0000313" key="3">
    <source>
        <dbReference type="Proteomes" id="UP000199074"/>
    </source>
</evidence>
<feature type="transmembrane region" description="Helical" evidence="1">
    <location>
        <begin position="42"/>
        <end position="60"/>
    </location>
</feature>
<dbReference type="Proteomes" id="UP000199074">
    <property type="component" value="Unassembled WGS sequence"/>
</dbReference>
<keyword evidence="1" id="KW-1133">Transmembrane helix</keyword>
<keyword evidence="1" id="KW-0472">Membrane</keyword>
<gene>
    <name evidence="2" type="ORF">SAMN05216456_1363</name>
</gene>
<proteinExistence type="predicted"/>
<feature type="transmembrane region" description="Helical" evidence="1">
    <location>
        <begin position="7"/>
        <end position="30"/>
    </location>
</feature>
<dbReference type="STRING" id="429728.SAMN05216456_1363"/>
<dbReference type="AlphaFoldDB" id="A0A1I7NA29"/>
<dbReference type="OrthoDB" id="8481795at2"/>
<protein>
    <submittedName>
        <fullName evidence="2">Uncharacterized protein</fullName>
    </submittedName>
</protein>
<evidence type="ECO:0000313" key="2">
    <source>
        <dbReference type="EMBL" id="SFV31508.1"/>
    </source>
</evidence>
<keyword evidence="1" id="KW-0812">Transmembrane</keyword>
<dbReference type="EMBL" id="FPCK01000001">
    <property type="protein sequence ID" value="SFV31508.1"/>
    <property type="molecule type" value="Genomic_DNA"/>
</dbReference>
<sequence length="77" mass="8440">MQDRRKLVGGMFVLTVGGLLMLLPPLVHLFNHDADVFGVPQIVFYLFGVWLLLIVGTAVLTRRLGKDTSAENGSVES</sequence>